<reference evidence="12 13" key="1">
    <citation type="journal article" date="2016" name="Front. Microbiol.">
        <title>Comprehensive Phylogenetic Analysis of Bovine Non-aureus Staphylococci Species Based on Whole-Genome Sequencing.</title>
        <authorList>
            <person name="Naushad S."/>
            <person name="Barkema H.W."/>
            <person name="Luby C."/>
            <person name="Condas L.A."/>
            <person name="Nobrega D.B."/>
            <person name="Carson D.A."/>
            <person name="De Buck J."/>
        </authorList>
    </citation>
    <scope>NUCLEOTIDE SEQUENCE [LARGE SCALE GENOMIC DNA]</scope>
    <source>
        <strain evidence="12 13">SNUC 2993</strain>
    </source>
</reference>
<dbReference type="PROSITE" id="PS00639">
    <property type="entry name" value="THIOL_PROTEASE_HIS"/>
    <property type="match status" value="1"/>
</dbReference>
<dbReference type="Gene3D" id="3.10.500.10">
    <property type="entry name" value="Staphopain proregion domain"/>
    <property type="match status" value="1"/>
</dbReference>
<feature type="active site" evidence="10">
    <location>
        <position position="246"/>
    </location>
</feature>
<feature type="active site" evidence="10">
    <location>
        <position position="363"/>
    </location>
</feature>
<dbReference type="Gene3D" id="3.90.70.10">
    <property type="entry name" value="Cysteine proteinases"/>
    <property type="match status" value="1"/>
</dbReference>
<dbReference type="InterPro" id="IPR008750">
    <property type="entry name" value="Peptidase_C47"/>
</dbReference>
<dbReference type="Pfam" id="PF05543">
    <property type="entry name" value="Peptidase_C47"/>
    <property type="match status" value="1"/>
</dbReference>
<comment type="subcellular location">
    <subcellularLocation>
        <location evidence="1">Secreted</location>
    </subcellularLocation>
</comment>
<proteinExistence type="inferred from homology"/>
<protein>
    <submittedName>
        <fullName evidence="12">Cysteine protease</fullName>
    </submittedName>
</protein>
<keyword evidence="4 12" id="KW-0645">Protease</keyword>
<dbReference type="GO" id="GO:0008234">
    <property type="term" value="F:cysteine-type peptidase activity"/>
    <property type="evidence" value="ECO:0007669"/>
    <property type="project" value="UniProtKB-KW"/>
</dbReference>
<name>A0A2T4Q327_STAWA</name>
<evidence type="ECO:0000256" key="5">
    <source>
        <dbReference type="ARBA" id="ARBA00022729"/>
    </source>
</evidence>
<dbReference type="Pfam" id="PF14731">
    <property type="entry name" value="Staphopain_pro"/>
    <property type="match status" value="1"/>
</dbReference>
<keyword evidence="3" id="KW-0964">Secreted</keyword>
<evidence type="ECO:0000256" key="9">
    <source>
        <dbReference type="ARBA" id="ARBA00023145"/>
    </source>
</evidence>
<evidence type="ECO:0000256" key="6">
    <source>
        <dbReference type="ARBA" id="ARBA00022801"/>
    </source>
</evidence>
<evidence type="ECO:0000313" key="13">
    <source>
        <dbReference type="Proteomes" id="UP000240717"/>
    </source>
</evidence>
<feature type="active site" evidence="10">
    <location>
        <position position="343"/>
    </location>
</feature>
<dbReference type="InterPro" id="IPR025660">
    <property type="entry name" value="Pept_his_AS"/>
</dbReference>
<dbReference type="GO" id="GO:0006508">
    <property type="term" value="P:proteolysis"/>
    <property type="evidence" value="ECO:0007669"/>
    <property type="project" value="UniProtKB-KW"/>
</dbReference>
<dbReference type="STRING" id="1194526.A284_01090"/>
<keyword evidence="9" id="KW-0865">Zymogen</keyword>
<comment type="similarity">
    <text evidence="2">Belongs to the peptidase C47 family.</text>
</comment>
<dbReference type="InterPro" id="IPR028076">
    <property type="entry name" value="Staphopain_pro"/>
</dbReference>
<dbReference type="GO" id="GO:0005576">
    <property type="term" value="C:extracellular region"/>
    <property type="evidence" value="ECO:0007669"/>
    <property type="project" value="UniProtKB-SubCell"/>
</dbReference>
<evidence type="ECO:0000259" key="11">
    <source>
        <dbReference type="Pfam" id="PF14731"/>
    </source>
</evidence>
<keyword evidence="8" id="KW-0843">Virulence</keyword>
<evidence type="ECO:0000256" key="7">
    <source>
        <dbReference type="ARBA" id="ARBA00022807"/>
    </source>
</evidence>
<evidence type="ECO:0000256" key="4">
    <source>
        <dbReference type="ARBA" id="ARBA00022670"/>
    </source>
</evidence>
<dbReference type="InterPro" id="IPR037155">
    <property type="entry name" value="Staphopain_pro_sf"/>
</dbReference>
<evidence type="ECO:0000256" key="8">
    <source>
        <dbReference type="ARBA" id="ARBA00023026"/>
    </source>
</evidence>
<gene>
    <name evidence="12" type="ORF">BU085_02035</name>
</gene>
<keyword evidence="6" id="KW-0378">Hydrolase</keyword>
<dbReference type="SUPFAM" id="SSF54001">
    <property type="entry name" value="Cysteine proteinases"/>
    <property type="match status" value="1"/>
</dbReference>
<feature type="domain" description="Staphopain proregion" evidence="11">
    <location>
        <begin position="42"/>
        <end position="210"/>
    </location>
</feature>
<dbReference type="AlphaFoldDB" id="A0A2T4Q327"/>
<dbReference type="RefSeq" id="WP_107532760.1">
    <property type="nucleotide sequence ID" value="NZ_PZEV01000004.1"/>
</dbReference>
<comment type="caution">
    <text evidence="12">The sequence shown here is derived from an EMBL/GenBank/DDBJ whole genome shotgun (WGS) entry which is preliminary data.</text>
</comment>
<organism evidence="12 13">
    <name type="scientific">Staphylococcus warneri</name>
    <dbReference type="NCBI Taxonomy" id="1292"/>
    <lineage>
        <taxon>Bacteria</taxon>
        <taxon>Bacillati</taxon>
        <taxon>Bacillota</taxon>
        <taxon>Bacilli</taxon>
        <taxon>Bacillales</taxon>
        <taxon>Staphylococcaceae</taxon>
        <taxon>Staphylococcus</taxon>
    </lineage>
</organism>
<evidence type="ECO:0000256" key="1">
    <source>
        <dbReference type="ARBA" id="ARBA00004613"/>
    </source>
</evidence>
<keyword evidence="7" id="KW-0788">Thiol protease</keyword>
<evidence type="ECO:0000256" key="3">
    <source>
        <dbReference type="ARBA" id="ARBA00022525"/>
    </source>
</evidence>
<keyword evidence="5" id="KW-0732">Signal</keyword>
<evidence type="ECO:0000256" key="2">
    <source>
        <dbReference type="ARBA" id="ARBA00010245"/>
    </source>
</evidence>
<dbReference type="InterPro" id="IPR046350">
    <property type="entry name" value="Cystatin_sf"/>
</dbReference>
<dbReference type="SUPFAM" id="SSF54403">
    <property type="entry name" value="Cystatin/monellin"/>
    <property type="match status" value="1"/>
</dbReference>
<dbReference type="InterPro" id="IPR038765">
    <property type="entry name" value="Papain-like_cys_pep_sf"/>
</dbReference>
<accession>A0A2T4Q327</accession>
<evidence type="ECO:0000313" key="12">
    <source>
        <dbReference type="EMBL" id="PTI52264.1"/>
    </source>
</evidence>
<dbReference type="Proteomes" id="UP000240717">
    <property type="component" value="Unassembled WGS sequence"/>
</dbReference>
<evidence type="ECO:0000256" key="10">
    <source>
        <dbReference type="PIRSR" id="PIRSR608750-1"/>
    </source>
</evidence>
<sequence>MHHSYKHISFKLISILLFAILLLSTIAFTDLNKSYAAQKSNQLEINVKNDKVPQKVQNLAQQQYKGYAQALDKQKNSQPGDYQLGEAFKIYKFNGEEDNSYYYPVLKDGKIIYTLTVSPKSEADLKQSKENANYSVKISNFIAKDLDAIKDKQRNITILTDEKGFYFEENGQVKLIKATPLPTNIKDKENSQHMSSHLKQQLKTTSEPTKINENQAAEADQDNQVQYENILNNFEIREQQFDNSWCAGFSMAALLNATKNTDKYNAHDIMRTLYPNVSEEELPQFSTNPQQMIKYGNSQGRDIQHQSGMPSYNQVDQLTKDNKGAMILAHSVENNPNDPHLGHAMAVVGNAKINNEEKLIFWNPWDTDLSIQDADSNLLHLSFNRDYTWDDTMIGY</sequence>
<dbReference type="EMBL" id="PZEV01000004">
    <property type="protein sequence ID" value="PTI52264.1"/>
    <property type="molecule type" value="Genomic_DNA"/>
</dbReference>